<gene>
    <name evidence="2" type="ORF">EJ04DRAFT_515153</name>
</gene>
<reference evidence="2" key="1">
    <citation type="journal article" date="2020" name="Stud. Mycol.">
        <title>101 Dothideomycetes genomes: a test case for predicting lifestyles and emergence of pathogens.</title>
        <authorList>
            <person name="Haridas S."/>
            <person name="Albert R."/>
            <person name="Binder M."/>
            <person name="Bloem J."/>
            <person name="Labutti K."/>
            <person name="Salamov A."/>
            <person name="Andreopoulos B."/>
            <person name="Baker S."/>
            <person name="Barry K."/>
            <person name="Bills G."/>
            <person name="Bluhm B."/>
            <person name="Cannon C."/>
            <person name="Castanera R."/>
            <person name="Culley D."/>
            <person name="Daum C."/>
            <person name="Ezra D."/>
            <person name="Gonzalez J."/>
            <person name="Henrissat B."/>
            <person name="Kuo A."/>
            <person name="Liang C."/>
            <person name="Lipzen A."/>
            <person name="Lutzoni F."/>
            <person name="Magnuson J."/>
            <person name="Mondo S."/>
            <person name="Nolan M."/>
            <person name="Ohm R."/>
            <person name="Pangilinan J."/>
            <person name="Park H.-J."/>
            <person name="Ramirez L."/>
            <person name="Alfaro M."/>
            <person name="Sun H."/>
            <person name="Tritt A."/>
            <person name="Yoshinaga Y."/>
            <person name="Zwiers L.-H."/>
            <person name="Turgeon B."/>
            <person name="Goodwin S."/>
            <person name="Spatafora J."/>
            <person name="Crous P."/>
            <person name="Grigoriev I."/>
        </authorList>
    </citation>
    <scope>NUCLEOTIDE SEQUENCE</scope>
    <source>
        <strain evidence="2">CBS 125425</strain>
    </source>
</reference>
<evidence type="ECO:0000313" key="2">
    <source>
        <dbReference type="EMBL" id="KAF2730574.1"/>
    </source>
</evidence>
<evidence type="ECO:0000313" key="3">
    <source>
        <dbReference type="Proteomes" id="UP000799444"/>
    </source>
</evidence>
<evidence type="ECO:0000256" key="1">
    <source>
        <dbReference type="SAM" id="MobiDB-lite"/>
    </source>
</evidence>
<accession>A0A9P4UXQ0</accession>
<protein>
    <submittedName>
        <fullName evidence="2">Uncharacterized protein</fullName>
    </submittedName>
</protein>
<dbReference type="AlphaFoldDB" id="A0A9P4UXQ0"/>
<feature type="region of interest" description="Disordered" evidence="1">
    <location>
        <begin position="1"/>
        <end position="60"/>
    </location>
</feature>
<keyword evidence="3" id="KW-1185">Reference proteome</keyword>
<feature type="compositionally biased region" description="Polar residues" evidence="1">
    <location>
        <begin position="44"/>
        <end position="56"/>
    </location>
</feature>
<dbReference type="EMBL" id="ML996214">
    <property type="protein sequence ID" value="KAF2730574.1"/>
    <property type="molecule type" value="Genomic_DNA"/>
</dbReference>
<dbReference type="Proteomes" id="UP000799444">
    <property type="component" value="Unassembled WGS sequence"/>
</dbReference>
<name>A0A9P4UXQ0_9PLEO</name>
<comment type="caution">
    <text evidence="2">The sequence shown here is derived from an EMBL/GenBank/DDBJ whole genome shotgun (WGS) entry which is preliminary data.</text>
</comment>
<sequence>MSPSTANMTTSTSHAARNAPAPTSSIREISPTNRVKQSRDSIGELTTATTNETDQAQSERDEFLVECEAVRARVDACVNQAHPTKQLLQQARARQELFQKTEKLKEDDQAEPERDEFLVECGAAPARAKACVNQAHAIMQLLQQTKARQEAFQKSEKLKKDQKDIITTFKAAEQGRNDIDLDIDNYEK</sequence>
<proteinExistence type="predicted"/>
<feature type="compositionally biased region" description="Polar residues" evidence="1">
    <location>
        <begin position="1"/>
        <end position="35"/>
    </location>
</feature>
<organism evidence="2 3">
    <name type="scientific">Polyplosphaeria fusca</name>
    <dbReference type="NCBI Taxonomy" id="682080"/>
    <lineage>
        <taxon>Eukaryota</taxon>
        <taxon>Fungi</taxon>
        <taxon>Dikarya</taxon>
        <taxon>Ascomycota</taxon>
        <taxon>Pezizomycotina</taxon>
        <taxon>Dothideomycetes</taxon>
        <taxon>Pleosporomycetidae</taxon>
        <taxon>Pleosporales</taxon>
        <taxon>Tetraplosphaeriaceae</taxon>
        <taxon>Polyplosphaeria</taxon>
    </lineage>
</organism>